<dbReference type="GO" id="GO:0048471">
    <property type="term" value="C:perinuclear region of cytoplasm"/>
    <property type="evidence" value="ECO:0007669"/>
    <property type="project" value="TreeGrafter"/>
</dbReference>
<dbReference type="Pfam" id="PF01805">
    <property type="entry name" value="Surp"/>
    <property type="match status" value="1"/>
</dbReference>
<accession>A0A226D4I1</accession>
<comment type="caution">
    <text evidence="6">The sequence shown here is derived from an EMBL/GenBank/DDBJ whole genome shotgun (WGS) entry which is preliminary data.</text>
</comment>
<feature type="region of interest" description="Disordered" evidence="2">
    <location>
        <begin position="79"/>
        <end position="336"/>
    </location>
</feature>
<feature type="compositionally biased region" description="Basic residues" evidence="2">
    <location>
        <begin position="840"/>
        <end position="867"/>
    </location>
</feature>
<dbReference type="PANTHER" id="PTHR12323">
    <property type="entry name" value="SR-RELATED CTD ASSOCIATED FACTOR 6"/>
    <property type="match status" value="1"/>
</dbReference>
<dbReference type="Pfam" id="PF25127">
    <property type="entry name" value="DUF7819"/>
    <property type="match status" value="1"/>
</dbReference>
<feature type="compositionally biased region" description="Polar residues" evidence="2">
    <location>
        <begin position="298"/>
        <end position="309"/>
    </location>
</feature>
<dbReference type="InterPro" id="IPR035967">
    <property type="entry name" value="SWAP/Surp_sf"/>
</dbReference>
<evidence type="ECO:0000256" key="2">
    <source>
        <dbReference type="SAM" id="MobiDB-lite"/>
    </source>
</evidence>
<dbReference type="OrthoDB" id="21470at2759"/>
<name>A0A226D4I1_FOLCA</name>
<dbReference type="SMART" id="SM00443">
    <property type="entry name" value="G_patch"/>
    <property type="match status" value="1"/>
</dbReference>
<feature type="compositionally biased region" description="Pro residues" evidence="2">
    <location>
        <begin position="254"/>
        <end position="268"/>
    </location>
</feature>
<feature type="coiled-coil region" evidence="1">
    <location>
        <begin position="338"/>
        <end position="379"/>
    </location>
</feature>
<dbReference type="SUPFAM" id="SSF109905">
    <property type="entry name" value="Surp module (SWAP domain)"/>
    <property type="match status" value="1"/>
</dbReference>
<dbReference type="AlphaFoldDB" id="A0A226D4I1"/>
<dbReference type="GO" id="GO:0006396">
    <property type="term" value="P:RNA processing"/>
    <property type="evidence" value="ECO:0007669"/>
    <property type="project" value="InterPro"/>
</dbReference>
<dbReference type="Pfam" id="PF04818">
    <property type="entry name" value="CID"/>
    <property type="match status" value="1"/>
</dbReference>
<dbReference type="GO" id="GO:0006874">
    <property type="term" value="P:intracellular calcium ion homeostasis"/>
    <property type="evidence" value="ECO:0007669"/>
    <property type="project" value="TreeGrafter"/>
</dbReference>
<evidence type="ECO:0000313" key="7">
    <source>
        <dbReference type="Proteomes" id="UP000198287"/>
    </source>
</evidence>
<dbReference type="PANTHER" id="PTHR12323:SF0">
    <property type="entry name" value="CALCIUM HOMEOSTASIS ENDOPLASMIC RETICULUM PROTEIN"/>
    <property type="match status" value="1"/>
</dbReference>
<dbReference type="PROSITE" id="PS50174">
    <property type="entry name" value="G_PATCH"/>
    <property type="match status" value="1"/>
</dbReference>
<dbReference type="PROSITE" id="PS50128">
    <property type="entry name" value="SURP"/>
    <property type="match status" value="1"/>
</dbReference>
<dbReference type="InterPro" id="IPR008942">
    <property type="entry name" value="ENTH_VHS"/>
</dbReference>
<dbReference type="InterPro" id="IPR000061">
    <property type="entry name" value="Surp"/>
</dbReference>
<dbReference type="EMBL" id="LNIX01000033">
    <property type="protein sequence ID" value="OXA40475.1"/>
    <property type="molecule type" value="Genomic_DNA"/>
</dbReference>
<feature type="compositionally biased region" description="Pro residues" evidence="2">
    <location>
        <begin position="698"/>
        <end position="707"/>
    </location>
</feature>
<dbReference type="SMART" id="SM00648">
    <property type="entry name" value="SWAP"/>
    <property type="match status" value="1"/>
</dbReference>
<dbReference type="Pfam" id="PF01585">
    <property type="entry name" value="G-patch"/>
    <property type="match status" value="1"/>
</dbReference>
<protein>
    <submittedName>
        <fullName evidence="6">Calcium homeostasis endoplasmic reticulum protein</fullName>
    </submittedName>
</protein>
<dbReference type="STRING" id="158441.A0A226D4I1"/>
<keyword evidence="1" id="KW-0175">Coiled coil</keyword>
<feature type="region of interest" description="Disordered" evidence="2">
    <location>
        <begin position="655"/>
        <end position="709"/>
    </location>
</feature>
<feature type="region of interest" description="Disordered" evidence="2">
    <location>
        <begin position="794"/>
        <end position="929"/>
    </location>
</feature>
<evidence type="ECO:0000259" key="4">
    <source>
        <dbReference type="PROSITE" id="PS50174"/>
    </source>
</evidence>
<dbReference type="InterPro" id="IPR000467">
    <property type="entry name" value="G_patch_dom"/>
</dbReference>
<dbReference type="GO" id="GO:0003723">
    <property type="term" value="F:RNA binding"/>
    <property type="evidence" value="ECO:0007669"/>
    <property type="project" value="InterPro"/>
</dbReference>
<keyword evidence="7" id="KW-1185">Reference proteome</keyword>
<dbReference type="Gene3D" id="1.10.10.790">
    <property type="entry name" value="Surp module"/>
    <property type="match status" value="1"/>
</dbReference>
<reference evidence="6 7" key="1">
    <citation type="submission" date="2015-12" db="EMBL/GenBank/DDBJ databases">
        <title>The genome of Folsomia candida.</title>
        <authorList>
            <person name="Faddeeva A."/>
            <person name="Derks M.F."/>
            <person name="Anvar Y."/>
            <person name="Smit S."/>
            <person name="Van Straalen N."/>
            <person name="Roelofs D."/>
        </authorList>
    </citation>
    <scope>NUCLEOTIDE SEQUENCE [LARGE SCALE GENOMIC DNA]</scope>
    <source>
        <strain evidence="6 7">VU population</strain>
        <tissue evidence="6">Whole body</tissue>
    </source>
</reference>
<dbReference type="InterPro" id="IPR006569">
    <property type="entry name" value="CID_dom"/>
</dbReference>
<evidence type="ECO:0000256" key="1">
    <source>
        <dbReference type="SAM" id="Coils"/>
    </source>
</evidence>
<organism evidence="6 7">
    <name type="scientific">Folsomia candida</name>
    <name type="common">Springtail</name>
    <dbReference type="NCBI Taxonomy" id="158441"/>
    <lineage>
        <taxon>Eukaryota</taxon>
        <taxon>Metazoa</taxon>
        <taxon>Ecdysozoa</taxon>
        <taxon>Arthropoda</taxon>
        <taxon>Hexapoda</taxon>
        <taxon>Collembola</taxon>
        <taxon>Entomobryomorpha</taxon>
        <taxon>Isotomoidea</taxon>
        <taxon>Isotomidae</taxon>
        <taxon>Proisotominae</taxon>
        <taxon>Folsomia</taxon>
    </lineage>
</organism>
<sequence>MDMPQGPQDEELRNIIDKLAVFVARNGREFEAMTKQKQQGNPRFSFLYGGEFYNYYMYRVTTEQSILKCRAQIQQQQQQQQQAAQGGGGFGGPNNFMGDSAGGGGGQLFQPQQRFPFDSHDGPAPRHNMSRFDRGPPPGNQFQNFERPPLRMPFHPQQQQQQPRFGGPFDNNKQGQGPPGGNFSDFDYPPGAQQGLAFDRNSSSRNQGVGFDSGGGPSRNQQHPPPRDFDARPGRNNQGGGGFDGGPRNSGFDGPPPSQNNSGPPPPRNFENNRIPGRNRFDIGPTGGFDNAGLVQPQGFNPNFQSQQNLPPPQQIAVLPPLSSSVTAPPPTTPAQTLANVNEEIDKLSKQKVSLEEQIKQSEQNLAAQNQVLMAHQQQQIDDGIKILQEAEIKQLAADLNVDLVELEAALQPIVETCTKDSISGGKAWIFTHTSTPRHYQLLSMYLLKFTTDPNAGFNQRLHIIYLVNDVLHHCMRKGAEDLRQVLEAMVIPMFSHAKVKEMGKEENLAKLDKLLALWESKCQYVSPIAVEKLKDPANTWLEYHGELLKRHNVVVTQIAQNIQKKYEGYQAQHQIFCQHNLQNIKGIEQKLQQLAIQQQQQVSLLNQQQPPLLSTPPANTRLPPAMNMPPPGVVIPTGIGQQSISVQQQGVRNNDIQNSFGPGAGLLGSHPSQELGTAGDSTGPDGGHAPIPLDISRPPPGFPPPMSDKELMPKLPYYELPAGLMVPLVKLEDDNYKPIDPKDIRLPPPCPPSEKLIQAVEAFYAAPSHERPRDSEGWERLGLYEYFKTKNMARKQKEDDIRDGKRQKSKSPSPIRRDSSPSGRSPPRRRYQSKSPPPTKRRRSRSKSPSSNRRKSRRRSRSRSRSRSPPSGPMRRSPTPPSFGMRGLGMETKLDESNRGHQLLKKMGWGGSGGLGANEQGIEAPISGGEVREKRDLYRGVGISMNDPFESYRKSKGQAFVERMRARADDRP</sequence>
<dbReference type="PROSITE" id="PS51391">
    <property type="entry name" value="CID"/>
    <property type="match status" value="1"/>
</dbReference>
<dbReference type="OMA" id="WETNAYL"/>
<evidence type="ECO:0000313" key="6">
    <source>
        <dbReference type="EMBL" id="OXA40475.1"/>
    </source>
</evidence>
<gene>
    <name evidence="6" type="ORF">Fcan01_24717</name>
</gene>
<feature type="domain" description="CID" evidence="5">
    <location>
        <begin position="399"/>
        <end position="542"/>
    </location>
</feature>
<dbReference type="Proteomes" id="UP000198287">
    <property type="component" value="Unassembled WGS sequence"/>
</dbReference>
<feature type="domain" description="SURP motif" evidence="3">
    <location>
        <begin position="15"/>
        <end position="57"/>
    </location>
</feature>
<feature type="compositionally biased region" description="Low complexity" evidence="2">
    <location>
        <begin position="868"/>
        <end position="878"/>
    </location>
</feature>
<dbReference type="InterPro" id="IPR056721">
    <property type="entry name" value="DUF7819"/>
</dbReference>
<proteinExistence type="predicted"/>
<dbReference type="Gene3D" id="1.25.40.90">
    <property type="match status" value="1"/>
</dbReference>
<evidence type="ECO:0000259" key="5">
    <source>
        <dbReference type="PROSITE" id="PS51391"/>
    </source>
</evidence>
<feature type="compositionally biased region" description="Basic and acidic residues" evidence="2">
    <location>
        <begin position="796"/>
        <end position="807"/>
    </location>
</feature>
<feature type="compositionally biased region" description="Basic and acidic residues" evidence="2">
    <location>
        <begin position="117"/>
        <end position="134"/>
    </location>
</feature>
<feature type="domain" description="G-patch" evidence="4">
    <location>
        <begin position="897"/>
        <end position="947"/>
    </location>
</feature>
<evidence type="ECO:0000259" key="3">
    <source>
        <dbReference type="PROSITE" id="PS50128"/>
    </source>
</evidence>